<dbReference type="AlphaFoldDB" id="A0A0F4PY28"/>
<comment type="caution">
    <text evidence="2">The sequence shown here is derived from an EMBL/GenBank/DDBJ whole genome shotgun (WGS) entry which is preliminary data.</text>
</comment>
<dbReference type="eggNOG" id="ENOG502ZAZE">
    <property type="taxonomic scope" value="Bacteria"/>
</dbReference>
<protein>
    <recommendedName>
        <fullName evidence="4">Short-chain dehydrogenase</fullName>
    </recommendedName>
</protein>
<evidence type="ECO:0000313" key="2">
    <source>
        <dbReference type="EMBL" id="KJZ00386.1"/>
    </source>
</evidence>
<evidence type="ECO:0000256" key="1">
    <source>
        <dbReference type="SAM" id="SignalP"/>
    </source>
</evidence>
<evidence type="ECO:0008006" key="4">
    <source>
        <dbReference type="Google" id="ProtNLM"/>
    </source>
</evidence>
<dbReference type="RefSeq" id="WP_045980041.1">
    <property type="nucleotide sequence ID" value="NZ_JXXY01000015.1"/>
</dbReference>
<evidence type="ECO:0000313" key="3">
    <source>
        <dbReference type="Proteomes" id="UP000033664"/>
    </source>
</evidence>
<dbReference type="PATRIC" id="fig|151081.8.peg.2899"/>
<keyword evidence="1" id="KW-0732">Signal</keyword>
<accession>A0A0F4PY28</accession>
<feature type="chain" id="PRO_5002475017" description="Short-chain dehydrogenase" evidence="1">
    <location>
        <begin position="24"/>
        <end position="186"/>
    </location>
</feature>
<sequence>MKNLLMALTLAATTAFTSAQALALELTEKDVENFIKAAPAVTNWADKQGQQFDGAALLGAQGNEQNNKSMSDSAIAMLKNTDSYQQFADVISRYGFTPEQLISVGSEVTAAYLANVKGDLSAEDKARVDEVMGGLQSLSGSSNKTNSLLGAMGSANQASEDVSDTNIALVEEYMPQLKKLFSVLGQ</sequence>
<organism evidence="2 3">
    <name type="scientific">Pseudoalteromonas ruthenica</name>
    <dbReference type="NCBI Taxonomy" id="151081"/>
    <lineage>
        <taxon>Bacteria</taxon>
        <taxon>Pseudomonadati</taxon>
        <taxon>Pseudomonadota</taxon>
        <taxon>Gammaproteobacteria</taxon>
        <taxon>Alteromonadales</taxon>
        <taxon>Pseudoalteromonadaceae</taxon>
        <taxon>Pseudoalteromonas</taxon>
    </lineage>
</organism>
<name>A0A0F4PY28_9GAMM</name>
<feature type="signal peptide" evidence="1">
    <location>
        <begin position="1"/>
        <end position="23"/>
    </location>
</feature>
<dbReference type="OrthoDB" id="6316154at2"/>
<dbReference type="GeneID" id="58228177"/>
<proteinExistence type="predicted"/>
<dbReference type="EMBL" id="JXXZ01000006">
    <property type="protein sequence ID" value="KJZ00386.1"/>
    <property type="molecule type" value="Genomic_DNA"/>
</dbReference>
<keyword evidence="3" id="KW-1185">Reference proteome</keyword>
<dbReference type="Proteomes" id="UP000033664">
    <property type="component" value="Unassembled WGS sequence"/>
</dbReference>
<reference evidence="2 3" key="1">
    <citation type="journal article" date="2015" name="BMC Genomics">
        <title>Genome mining reveals unlocked bioactive potential of marine Gram-negative bacteria.</title>
        <authorList>
            <person name="Machado H."/>
            <person name="Sonnenschein E.C."/>
            <person name="Melchiorsen J."/>
            <person name="Gram L."/>
        </authorList>
    </citation>
    <scope>NUCLEOTIDE SEQUENCE [LARGE SCALE GENOMIC DNA]</scope>
    <source>
        <strain evidence="2 3">S3137</strain>
    </source>
</reference>
<gene>
    <name evidence="2" type="ORF">TW72_06735</name>
</gene>